<name>A0ABR4IY48_9EURO</name>
<dbReference type="InterPro" id="IPR036812">
    <property type="entry name" value="NAD(P)_OxRdtase_dom_sf"/>
</dbReference>
<gene>
    <name evidence="3" type="ORF">BJY01DRAFT_260081</name>
</gene>
<evidence type="ECO:0000313" key="3">
    <source>
        <dbReference type="EMBL" id="KAL2832696.1"/>
    </source>
</evidence>
<dbReference type="InterPro" id="IPR050791">
    <property type="entry name" value="Aldo-Keto_reductase"/>
</dbReference>
<feature type="domain" description="NADP-dependent oxidoreductase" evidence="2">
    <location>
        <begin position="21"/>
        <end position="316"/>
    </location>
</feature>
<dbReference type="InterPro" id="IPR023210">
    <property type="entry name" value="NADP_OxRdtase_dom"/>
</dbReference>
<dbReference type="InterPro" id="IPR020471">
    <property type="entry name" value="AKR"/>
</dbReference>
<dbReference type="SUPFAM" id="SSF51430">
    <property type="entry name" value="NAD(P)-linked oxidoreductase"/>
    <property type="match status" value="1"/>
</dbReference>
<dbReference type="EMBL" id="JBFXLU010000258">
    <property type="protein sequence ID" value="KAL2832696.1"/>
    <property type="molecule type" value="Genomic_DNA"/>
</dbReference>
<keyword evidence="1" id="KW-0560">Oxidoreductase</keyword>
<proteinExistence type="predicted"/>
<keyword evidence="4" id="KW-1185">Reference proteome</keyword>
<reference evidence="3 4" key="1">
    <citation type="submission" date="2024-07" db="EMBL/GenBank/DDBJ databases">
        <title>Section-level genome sequencing and comparative genomics of Aspergillus sections Usti and Cavernicolus.</title>
        <authorList>
            <consortium name="Lawrence Berkeley National Laboratory"/>
            <person name="Nybo J.L."/>
            <person name="Vesth T.C."/>
            <person name="Theobald S."/>
            <person name="Frisvad J.C."/>
            <person name="Larsen T.O."/>
            <person name="Kjaerboelling I."/>
            <person name="Rothschild-Mancinelli K."/>
            <person name="Lyhne E.K."/>
            <person name="Kogle M.E."/>
            <person name="Barry K."/>
            <person name="Clum A."/>
            <person name="Na H."/>
            <person name="Ledsgaard L."/>
            <person name="Lin J."/>
            <person name="Lipzen A."/>
            <person name="Kuo A."/>
            <person name="Riley R."/>
            <person name="Mondo S."/>
            <person name="Labutti K."/>
            <person name="Haridas S."/>
            <person name="Pangalinan J."/>
            <person name="Salamov A.A."/>
            <person name="Simmons B.A."/>
            <person name="Magnuson J.K."/>
            <person name="Chen J."/>
            <person name="Drula E."/>
            <person name="Henrissat B."/>
            <person name="Wiebenga A."/>
            <person name="Lubbers R.J."/>
            <person name="Gomes A.C."/>
            <person name="Makela M.R."/>
            <person name="Stajich J."/>
            <person name="Grigoriev I.V."/>
            <person name="Mortensen U.H."/>
            <person name="De Vries R.P."/>
            <person name="Baker S.E."/>
            <person name="Andersen M.R."/>
        </authorList>
    </citation>
    <scope>NUCLEOTIDE SEQUENCE [LARGE SCALE GENOMIC DNA]</scope>
    <source>
        <strain evidence="3 4">CBS 123904</strain>
    </source>
</reference>
<accession>A0ABR4IY48</accession>
<sequence>MSTSELPLRSLGKDGPKVPALGFGLMELSYASYGTNPSEEDQFAILDRAVELGATFWDTSDLYGNSEELLGKWFKRTGKRDQIFLATKFGFVPGSRTFEADSSADYCKSACEDSLKRLGVDFIELYYMHMANPETPIEETMRALAELKAEGKIKHIGLSMVSSTTLRRAIKIAPVIAVQTEYSVVSQDIEGSAGTNLLATCRELGIAVVCATPLGRGLLTSTFSQGDAVGDEQDQRVRVMPRFLPANREQNVKAVNTFKELADKKGCSVSQLALAWLLKQGDDIIPIPGTKRQEYLEQNWEALSLSLTDGEEAEVRRSADTVQIAGGSLPDQFKSHVFRDTKEATK</sequence>
<evidence type="ECO:0000313" key="4">
    <source>
        <dbReference type="Proteomes" id="UP001610446"/>
    </source>
</evidence>
<dbReference type="PANTHER" id="PTHR43625:SF40">
    <property type="entry name" value="ALDO-KETO REDUCTASE YAKC [NADP(+)]"/>
    <property type="match status" value="1"/>
</dbReference>
<organism evidence="3 4">
    <name type="scientific">Aspergillus pseudoustus</name>
    <dbReference type="NCBI Taxonomy" id="1810923"/>
    <lineage>
        <taxon>Eukaryota</taxon>
        <taxon>Fungi</taxon>
        <taxon>Dikarya</taxon>
        <taxon>Ascomycota</taxon>
        <taxon>Pezizomycotina</taxon>
        <taxon>Eurotiomycetes</taxon>
        <taxon>Eurotiomycetidae</taxon>
        <taxon>Eurotiales</taxon>
        <taxon>Aspergillaceae</taxon>
        <taxon>Aspergillus</taxon>
        <taxon>Aspergillus subgen. Nidulantes</taxon>
    </lineage>
</organism>
<comment type="caution">
    <text evidence="3">The sequence shown here is derived from an EMBL/GenBank/DDBJ whole genome shotgun (WGS) entry which is preliminary data.</text>
</comment>
<dbReference type="Pfam" id="PF00248">
    <property type="entry name" value="Aldo_ket_red"/>
    <property type="match status" value="1"/>
</dbReference>
<evidence type="ECO:0000259" key="2">
    <source>
        <dbReference type="Pfam" id="PF00248"/>
    </source>
</evidence>
<dbReference type="PANTHER" id="PTHR43625">
    <property type="entry name" value="AFLATOXIN B1 ALDEHYDE REDUCTASE"/>
    <property type="match status" value="1"/>
</dbReference>
<protein>
    <submittedName>
        <fullName evidence="3">NADP-dependent oxidoreductase domain-containing protein</fullName>
    </submittedName>
</protein>
<dbReference type="Proteomes" id="UP001610446">
    <property type="component" value="Unassembled WGS sequence"/>
</dbReference>
<evidence type="ECO:0000256" key="1">
    <source>
        <dbReference type="ARBA" id="ARBA00023002"/>
    </source>
</evidence>
<dbReference type="Gene3D" id="3.20.20.100">
    <property type="entry name" value="NADP-dependent oxidoreductase domain"/>
    <property type="match status" value="1"/>
</dbReference>
<dbReference type="PRINTS" id="PR00069">
    <property type="entry name" value="ALDKETRDTASE"/>
</dbReference>